<protein>
    <recommendedName>
        <fullName evidence="3">Protein PsiE</fullName>
    </recommendedName>
</protein>
<reference evidence="10 11" key="1">
    <citation type="submission" date="2018-02" db="EMBL/GenBank/DDBJ databases">
        <title>novel marine gammaproteobacteria from coastal saline agro ecosystem.</title>
        <authorList>
            <person name="Krishnan R."/>
            <person name="Ramesh Kumar N."/>
        </authorList>
    </citation>
    <scope>NUCLEOTIDE SEQUENCE [LARGE SCALE GENOMIC DNA]</scope>
    <source>
        <strain evidence="10 11">228</strain>
    </source>
</reference>
<dbReference type="AlphaFoldDB" id="A0A2S5KV44"/>
<evidence type="ECO:0000313" key="11">
    <source>
        <dbReference type="Proteomes" id="UP000238196"/>
    </source>
</evidence>
<dbReference type="GO" id="GO:0005886">
    <property type="term" value="C:plasma membrane"/>
    <property type="evidence" value="ECO:0007669"/>
    <property type="project" value="UniProtKB-SubCell"/>
</dbReference>
<comment type="caution">
    <text evidence="10">The sequence shown here is derived from an EMBL/GenBank/DDBJ whole genome shotgun (WGS) entry which is preliminary data.</text>
</comment>
<feature type="transmembrane region" description="Helical" evidence="9">
    <location>
        <begin position="114"/>
        <end position="135"/>
    </location>
</feature>
<accession>A0A2S5KV44</accession>
<feature type="region of interest" description="Disordered" evidence="8">
    <location>
        <begin position="153"/>
        <end position="173"/>
    </location>
</feature>
<dbReference type="OrthoDB" id="5297303at2"/>
<organism evidence="10 11">
    <name type="scientific">Proteobacteria bacterium 228</name>
    <dbReference type="NCBI Taxonomy" id="2083153"/>
    <lineage>
        <taxon>Bacteria</taxon>
        <taxon>Pseudomonadati</taxon>
        <taxon>Pseudomonadota</taxon>
    </lineage>
</organism>
<proteinExistence type="inferred from homology"/>
<keyword evidence="7 9" id="KW-0472">Membrane</keyword>
<comment type="subcellular location">
    <subcellularLocation>
        <location evidence="1">Cell inner membrane</location>
        <topology evidence="1">Multi-pass membrane protein</topology>
    </subcellularLocation>
</comment>
<comment type="similarity">
    <text evidence="2">Belongs to the PsiE family.</text>
</comment>
<evidence type="ECO:0000256" key="3">
    <source>
        <dbReference type="ARBA" id="ARBA00021903"/>
    </source>
</evidence>
<dbReference type="PANTHER" id="PTHR37819">
    <property type="entry name" value="PROTEIN PSIE"/>
    <property type="match status" value="1"/>
</dbReference>
<dbReference type="PIRSF" id="PIRSF029598">
    <property type="entry name" value="PsiE"/>
    <property type="match status" value="1"/>
</dbReference>
<feature type="transmembrane region" description="Helical" evidence="9">
    <location>
        <begin position="85"/>
        <end position="102"/>
    </location>
</feature>
<dbReference type="GO" id="GO:0016036">
    <property type="term" value="P:cellular response to phosphate starvation"/>
    <property type="evidence" value="ECO:0007669"/>
    <property type="project" value="InterPro"/>
</dbReference>
<dbReference type="InterPro" id="IPR009315">
    <property type="entry name" value="P_starv_induced_PsiE"/>
</dbReference>
<dbReference type="Pfam" id="PF06146">
    <property type="entry name" value="PsiE"/>
    <property type="match status" value="1"/>
</dbReference>
<evidence type="ECO:0000256" key="1">
    <source>
        <dbReference type="ARBA" id="ARBA00004429"/>
    </source>
</evidence>
<feature type="transmembrane region" description="Helical" evidence="9">
    <location>
        <begin position="28"/>
        <end position="50"/>
    </location>
</feature>
<keyword evidence="5 9" id="KW-0812">Transmembrane</keyword>
<dbReference type="Proteomes" id="UP000238196">
    <property type="component" value="Unassembled WGS sequence"/>
</dbReference>
<dbReference type="EMBL" id="PRLP01000015">
    <property type="protein sequence ID" value="PPC78522.1"/>
    <property type="molecule type" value="Genomic_DNA"/>
</dbReference>
<evidence type="ECO:0000256" key="5">
    <source>
        <dbReference type="ARBA" id="ARBA00022692"/>
    </source>
</evidence>
<sequence length="173" mass="19112">MNTEWAEALRHRMHDGADSLGNLLVEGFHYLALFAIGGVTAWAAIAEFLLILAKDHISVDDVLLLFIYLELGAMVGIYFKTNHMPVRFLIYVAITALTRLLIADISHHSEPDMGIVYITGAILLLAFANLVVRYASSRYPSVENSNMRSKLASNKGENLTAPAPQPAQEVHYS</sequence>
<evidence type="ECO:0000313" key="10">
    <source>
        <dbReference type="EMBL" id="PPC78522.1"/>
    </source>
</evidence>
<evidence type="ECO:0000256" key="8">
    <source>
        <dbReference type="SAM" id="MobiDB-lite"/>
    </source>
</evidence>
<evidence type="ECO:0000256" key="7">
    <source>
        <dbReference type="ARBA" id="ARBA00023136"/>
    </source>
</evidence>
<evidence type="ECO:0000256" key="2">
    <source>
        <dbReference type="ARBA" id="ARBA00005632"/>
    </source>
</evidence>
<keyword evidence="4" id="KW-1003">Cell membrane</keyword>
<feature type="transmembrane region" description="Helical" evidence="9">
    <location>
        <begin position="62"/>
        <end position="79"/>
    </location>
</feature>
<dbReference type="PANTHER" id="PTHR37819:SF1">
    <property type="entry name" value="PROTEIN PSIE"/>
    <property type="match status" value="1"/>
</dbReference>
<evidence type="ECO:0000256" key="9">
    <source>
        <dbReference type="SAM" id="Phobius"/>
    </source>
</evidence>
<evidence type="ECO:0000256" key="6">
    <source>
        <dbReference type="ARBA" id="ARBA00022989"/>
    </source>
</evidence>
<name>A0A2S5KV44_9PROT</name>
<evidence type="ECO:0000256" key="4">
    <source>
        <dbReference type="ARBA" id="ARBA00022475"/>
    </source>
</evidence>
<dbReference type="InterPro" id="IPR020948">
    <property type="entry name" value="P_starv_induced_PsiE-like"/>
</dbReference>
<gene>
    <name evidence="10" type="ORF">C4K68_05630</name>
</gene>
<keyword evidence="6 9" id="KW-1133">Transmembrane helix</keyword>